<keyword evidence="4" id="KW-1185">Reference proteome</keyword>
<dbReference type="Gene3D" id="3.30.300.30">
    <property type="match status" value="1"/>
</dbReference>
<dbReference type="GO" id="GO:0016877">
    <property type="term" value="F:ligase activity, forming carbon-sulfur bonds"/>
    <property type="evidence" value="ECO:0007669"/>
    <property type="project" value="UniProtKB-ARBA"/>
</dbReference>
<dbReference type="InterPro" id="IPR045851">
    <property type="entry name" value="AMP-bd_C_sf"/>
</dbReference>
<dbReference type="InterPro" id="IPR025110">
    <property type="entry name" value="AMP-bd_C"/>
</dbReference>
<dbReference type="STRING" id="1943.AQJ64_39930"/>
<dbReference type="SUPFAM" id="SSF56801">
    <property type="entry name" value="Acetyl-CoA synthetase-like"/>
    <property type="match status" value="1"/>
</dbReference>
<dbReference type="Proteomes" id="UP000052982">
    <property type="component" value="Unassembled WGS sequence"/>
</dbReference>
<dbReference type="Pfam" id="PF00501">
    <property type="entry name" value="AMP-binding"/>
    <property type="match status" value="1"/>
</dbReference>
<proteinExistence type="predicted"/>
<protein>
    <submittedName>
        <fullName evidence="3">AMP-dependent synthetase</fullName>
    </submittedName>
</protein>
<dbReference type="PANTHER" id="PTHR43767:SF10">
    <property type="entry name" value="SURFACTIN SYNTHASE SUBUNIT 1"/>
    <property type="match status" value="1"/>
</dbReference>
<feature type="domain" description="AMP-binding enzyme C-terminal" evidence="2">
    <location>
        <begin position="419"/>
        <end position="489"/>
    </location>
</feature>
<dbReference type="Gene3D" id="3.40.50.12780">
    <property type="entry name" value="N-terminal domain of ligase-like"/>
    <property type="match status" value="1"/>
</dbReference>
<sequence>MTTQPPAALLHELLDDAAARRPDRPAVTCHDHTLTYLELAAASRRVAYWLSELGLRRGHRLLVSAQASTTVPVLVHAASRLGVPFSLLHEQVQGSQLEHVLDDSEPTLLVSDSAANRATAGQQGVRAEDLATVTARALDTDGETGPLPAAPLSVDPVCLIYTSGTTSLPKAVVSTHQQMLFAVRAIQQVLGYRPDDVVYSPLPLSFDYGLYQLFLGACSGAHVWLGRPAEVGPPLLTHLLRARATVLPAVPAVADTLARLLRRAGARELSLRMLTNTGAAMPQDTLDVLRASLPGLDVHLMFGLTECKRATIMPANGDLARPGSSGRALPGTEVFVVDEKGERLPAGEVGEIVVRGPNVMSGYWRHAELNAQRYPKAEGLFPELRTGDYGRLDEEGYLYVEGRRDDVYKQNGFRVSVIEVETAARRLPAVSTAAVLAPDGSAPARLFVTVTDGLSGAEVLQAMRQVIEEYKIPRTCLVVPELPLTGNGKIDRKALAALTDRVDHVRG</sequence>
<dbReference type="RefSeq" id="WP_055632869.1">
    <property type="nucleotide sequence ID" value="NZ_JBIRRP010000027.1"/>
</dbReference>
<dbReference type="InterPro" id="IPR000873">
    <property type="entry name" value="AMP-dep_synth/lig_dom"/>
</dbReference>
<dbReference type="InterPro" id="IPR020845">
    <property type="entry name" value="AMP-binding_CS"/>
</dbReference>
<dbReference type="PANTHER" id="PTHR43767">
    <property type="entry name" value="LONG-CHAIN-FATTY-ACID--COA LIGASE"/>
    <property type="match status" value="1"/>
</dbReference>
<dbReference type="Pfam" id="PF13193">
    <property type="entry name" value="AMP-binding_C"/>
    <property type="match status" value="1"/>
</dbReference>
<evidence type="ECO:0000313" key="4">
    <source>
        <dbReference type="Proteomes" id="UP000052982"/>
    </source>
</evidence>
<accession>A0A101SKU0</accession>
<reference evidence="3 4" key="1">
    <citation type="submission" date="2015-10" db="EMBL/GenBank/DDBJ databases">
        <title>Draft genome sequence of Streptomyces griseoruber DSM 40281, type strain for the species Streptomyces griseoruber.</title>
        <authorList>
            <person name="Ruckert C."/>
            <person name="Winkler A."/>
            <person name="Kalinowski J."/>
            <person name="Kampfer P."/>
            <person name="Glaeser S."/>
        </authorList>
    </citation>
    <scope>NUCLEOTIDE SEQUENCE [LARGE SCALE GENOMIC DNA]</scope>
    <source>
        <strain evidence="3 4">DSM 40281</strain>
    </source>
</reference>
<comment type="caution">
    <text evidence="3">The sequence shown here is derived from an EMBL/GenBank/DDBJ whole genome shotgun (WGS) entry which is preliminary data.</text>
</comment>
<dbReference type="OrthoDB" id="2472181at2"/>
<gene>
    <name evidence="3" type="ORF">AQJ64_39930</name>
</gene>
<evidence type="ECO:0000259" key="2">
    <source>
        <dbReference type="Pfam" id="PF13193"/>
    </source>
</evidence>
<dbReference type="InterPro" id="IPR050237">
    <property type="entry name" value="ATP-dep_AMP-bd_enzyme"/>
</dbReference>
<feature type="domain" description="AMP-dependent synthetase/ligase" evidence="1">
    <location>
        <begin position="15"/>
        <end position="364"/>
    </location>
</feature>
<evidence type="ECO:0000313" key="3">
    <source>
        <dbReference type="EMBL" id="KUN76062.1"/>
    </source>
</evidence>
<evidence type="ECO:0000259" key="1">
    <source>
        <dbReference type="Pfam" id="PF00501"/>
    </source>
</evidence>
<dbReference type="InterPro" id="IPR042099">
    <property type="entry name" value="ANL_N_sf"/>
</dbReference>
<dbReference type="EMBL" id="LMWW01000070">
    <property type="protein sequence ID" value="KUN76062.1"/>
    <property type="molecule type" value="Genomic_DNA"/>
</dbReference>
<dbReference type="AlphaFoldDB" id="A0A101SKU0"/>
<dbReference type="PROSITE" id="PS00455">
    <property type="entry name" value="AMP_BINDING"/>
    <property type="match status" value="1"/>
</dbReference>
<organism evidence="3 4">
    <name type="scientific">Streptomyces griseoruber</name>
    <dbReference type="NCBI Taxonomy" id="1943"/>
    <lineage>
        <taxon>Bacteria</taxon>
        <taxon>Bacillati</taxon>
        <taxon>Actinomycetota</taxon>
        <taxon>Actinomycetes</taxon>
        <taxon>Kitasatosporales</taxon>
        <taxon>Streptomycetaceae</taxon>
        <taxon>Streptomyces</taxon>
    </lineage>
</organism>
<name>A0A101SKU0_9ACTN</name>